<dbReference type="InterPro" id="IPR039420">
    <property type="entry name" value="WalR-like"/>
</dbReference>
<name>A0A853FAQ6_9BURK</name>
<proteinExistence type="predicted"/>
<protein>
    <submittedName>
        <fullName evidence="8">Response regulator transcription factor</fullName>
    </submittedName>
</protein>
<dbReference type="OrthoDB" id="9802426at2"/>
<feature type="domain" description="OmpR/PhoB-type" evidence="7">
    <location>
        <begin position="128"/>
        <end position="227"/>
    </location>
</feature>
<dbReference type="PANTHER" id="PTHR48111:SF40">
    <property type="entry name" value="PHOSPHATE REGULON TRANSCRIPTIONAL REGULATORY PROTEIN PHOB"/>
    <property type="match status" value="1"/>
</dbReference>
<dbReference type="GO" id="GO:0005829">
    <property type="term" value="C:cytosol"/>
    <property type="evidence" value="ECO:0007669"/>
    <property type="project" value="TreeGrafter"/>
</dbReference>
<dbReference type="InterPro" id="IPR036388">
    <property type="entry name" value="WH-like_DNA-bd_sf"/>
</dbReference>
<dbReference type="SUPFAM" id="SSF52172">
    <property type="entry name" value="CheY-like"/>
    <property type="match status" value="1"/>
</dbReference>
<dbReference type="Gene3D" id="3.40.50.2300">
    <property type="match status" value="1"/>
</dbReference>
<dbReference type="Gene3D" id="1.10.10.10">
    <property type="entry name" value="Winged helix-like DNA-binding domain superfamily/Winged helix DNA-binding domain"/>
    <property type="match status" value="1"/>
</dbReference>
<feature type="DNA-binding region" description="OmpR/PhoB-type" evidence="5">
    <location>
        <begin position="128"/>
        <end position="227"/>
    </location>
</feature>
<dbReference type="Gene3D" id="6.10.250.690">
    <property type="match status" value="1"/>
</dbReference>
<keyword evidence="1 4" id="KW-0597">Phosphoprotein</keyword>
<organism evidence="8 9">
    <name type="scientific">Allopusillimonas soli</name>
    <dbReference type="NCBI Taxonomy" id="659016"/>
    <lineage>
        <taxon>Bacteria</taxon>
        <taxon>Pseudomonadati</taxon>
        <taxon>Pseudomonadota</taxon>
        <taxon>Betaproteobacteria</taxon>
        <taxon>Burkholderiales</taxon>
        <taxon>Alcaligenaceae</taxon>
        <taxon>Allopusillimonas</taxon>
    </lineage>
</organism>
<dbReference type="Proteomes" id="UP000580517">
    <property type="component" value="Unassembled WGS sequence"/>
</dbReference>
<keyword evidence="3 5" id="KW-0238">DNA-binding</keyword>
<evidence type="ECO:0000256" key="4">
    <source>
        <dbReference type="PROSITE-ProRule" id="PRU00169"/>
    </source>
</evidence>
<accession>A0A853FAQ6</accession>
<dbReference type="PROSITE" id="PS50110">
    <property type="entry name" value="RESPONSE_REGULATORY"/>
    <property type="match status" value="1"/>
</dbReference>
<dbReference type="CDD" id="cd00383">
    <property type="entry name" value="trans_reg_C"/>
    <property type="match status" value="1"/>
</dbReference>
<keyword evidence="2" id="KW-0902">Two-component regulatory system</keyword>
<sequence length="237" mass="26361">MLIASLEDDVAQGQLIQSVLEQAGHQCTLFTTAQAMLAALARTHSFELLILDWEMPDLSGLDVLRWVRTNLGQGMPVMFVTSRTREEDLVTGLQAGADDYMVKPIRTGELVARVSALQRRLAPASSMETSFSCAAYTIEPAQAVISLNGQAIELAPKEYELAVLFFRNPGRLFSRDVLSNNVWNREIPATSRTLDTHLSNIRRKLQLRPENGVRLVSSYALGYRLELLADTQEAMHS</sequence>
<dbReference type="SMART" id="SM00448">
    <property type="entry name" value="REC"/>
    <property type="match status" value="1"/>
</dbReference>
<comment type="caution">
    <text evidence="8">The sequence shown here is derived from an EMBL/GenBank/DDBJ whole genome shotgun (WGS) entry which is preliminary data.</text>
</comment>
<dbReference type="GO" id="GO:0032993">
    <property type="term" value="C:protein-DNA complex"/>
    <property type="evidence" value="ECO:0007669"/>
    <property type="project" value="TreeGrafter"/>
</dbReference>
<dbReference type="GO" id="GO:0006355">
    <property type="term" value="P:regulation of DNA-templated transcription"/>
    <property type="evidence" value="ECO:0007669"/>
    <property type="project" value="InterPro"/>
</dbReference>
<dbReference type="GO" id="GO:0000976">
    <property type="term" value="F:transcription cis-regulatory region binding"/>
    <property type="evidence" value="ECO:0007669"/>
    <property type="project" value="TreeGrafter"/>
</dbReference>
<feature type="domain" description="Response regulatory" evidence="6">
    <location>
        <begin position="2"/>
        <end position="118"/>
    </location>
</feature>
<evidence type="ECO:0000259" key="6">
    <source>
        <dbReference type="PROSITE" id="PS50110"/>
    </source>
</evidence>
<evidence type="ECO:0000313" key="8">
    <source>
        <dbReference type="EMBL" id="NYT37183.1"/>
    </source>
</evidence>
<evidence type="ECO:0000256" key="2">
    <source>
        <dbReference type="ARBA" id="ARBA00023012"/>
    </source>
</evidence>
<evidence type="ECO:0000256" key="3">
    <source>
        <dbReference type="ARBA" id="ARBA00023125"/>
    </source>
</evidence>
<keyword evidence="9" id="KW-1185">Reference proteome</keyword>
<dbReference type="PANTHER" id="PTHR48111">
    <property type="entry name" value="REGULATOR OF RPOS"/>
    <property type="match status" value="1"/>
</dbReference>
<feature type="modified residue" description="4-aspartylphosphate" evidence="4">
    <location>
        <position position="52"/>
    </location>
</feature>
<dbReference type="Pfam" id="PF00072">
    <property type="entry name" value="Response_reg"/>
    <property type="match status" value="1"/>
</dbReference>
<evidence type="ECO:0000256" key="1">
    <source>
        <dbReference type="ARBA" id="ARBA00022553"/>
    </source>
</evidence>
<evidence type="ECO:0000259" key="7">
    <source>
        <dbReference type="PROSITE" id="PS51755"/>
    </source>
</evidence>
<dbReference type="InterPro" id="IPR001867">
    <property type="entry name" value="OmpR/PhoB-type_DNA-bd"/>
</dbReference>
<dbReference type="EMBL" id="JACCEW010000003">
    <property type="protein sequence ID" value="NYT37183.1"/>
    <property type="molecule type" value="Genomic_DNA"/>
</dbReference>
<dbReference type="AlphaFoldDB" id="A0A853FAQ6"/>
<evidence type="ECO:0000256" key="5">
    <source>
        <dbReference type="PROSITE-ProRule" id="PRU01091"/>
    </source>
</evidence>
<gene>
    <name evidence="8" type="ORF">H0A68_09900</name>
</gene>
<evidence type="ECO:0000313" key="9">
    <source>
        <dbReference type="Proteomes" id="UP000580517"/>
    </source>
</evidence>
<dbReference type="RefSeq" id="WP_129969649.1">
    <property type="nucleotide sequence ID" value="NZ_JACCEW010000003.1"/>
</dbReference>
<dbReference type="PROSITE" id="PS51755">
    <property type="entry name" value="OMPR_PHOB"/>
    <property type="match status" value="1"/>
</dbReference>
<dbReference type="InterPro" id="IPR011006">
    <property type="entry name" value="CheY-like_superfamily"/>
</dbReference>
<dbReference type="GO" id="GO:0000156">
    <property type="term" value="F:phosphorelay response regulator activity"/>
    <property type="evidence" value="ECO:0007669"/>
    <property type="project" value="TreeGrafter"/>
</dbReference>
<reference evidence="8 9" key="1">
    <citation type="submission" date="2020-07" db="EMBL/GenBank/DDBJ databases">
        <title>Taxonomic revisions and descriptions of new bacterial species based on genomic comparisons in the high-G+C-content subgroup of the family Alcaligenaceae.</title>
        <authorList>
            <person name="Szabo A."/>
            <person name="Felfoldi T."/>
        </authorList>
    </citation>
    <scope>NUCLEOTIDE SEQUENCE [LARGE SCALE GENOMIC DNA]</scope>
    <source>
        <strain evidence="8 9">DSM 25264</strain>
    </source>
</reference>
<dbReference type="InterPro" id="IPR001789">
    <property type="entry name" value="Sig_transdc_resp-reg_receiver"/>
</dbReference>
<dbReference type="SMART" id="SM00862">
    <property type="entry name" value="Trans_reg_C"/>
    <property type="match status" value="1"/>
</dbReference>
<dbReference type="Pfam" id="PF00486">
    <property type="entry name" value="Trans_reg_C"/>
    <property type="match status" value="1"/>
</dbReference>